<keyword evidence="8" id="KW-0378">Hydrolase</keyword>
<dbReference type="GO" id="GO:0005759">
    <property type="term" value="C:mitochondrial matrix"/>
    <property type="evidence" value="ECO:0007669"/>
    <property type="project" value="UniProtKB-SubCell"/>
</dbReference>
<dbReference type="AlphaFoldDB" id="A0A671NIB2"/>
<evidence type="ECO:0000313" key="17">
    <source>
        <dbReference type="Ensembl" id="ENSSANP00000044518.1"/>
    </source>
</evidence>
<reference evidence="17" key="2">
    <citation type="submission" date="2025-09" db="UniProtKB">
        <authorList>
            <consortium name="Ensembl"/>
        </authorList>
    </citation>
    <scope>IDENTIFICATION</scope>
</reference>
<keyword evidence="13" id="KW-1015">Disulfide bond</keyword>
<dbReference type="SMART" id="SM01264">
    <property type="entry name" value="M16C_associated"/>
    <property type="match status" value="1"/>
</dbReference>
<dbReference type="Pfam" id="PF22516">
    <property type="entry name" value="PreP_C"/>
    <property type="match status" value="1"/>
</dbReference>
<dbReference type="PANTHER" id="PTHR43016">
    <property type="entry name" value="PRESEQUENCE PROTEASE"/>
    <property type="match status" value="1"/>
</dbReference>
<keyword evidence="7" id="KW-0479">Metal-binding</keyword>
<keyword evidence="11" id="KW-0482">Metalloprotease</keyword>
<proteinExistence type="inferred from homology"/>
<dbReference type="GO" id="GO:0016485">
    <property type="term" value="P:protein processing"/>
    <property type="evidence" value="ECO:0007669"/>
    <property type="project" value="TreeGrafter"/>
</dbReference>
<dbReference type="FunFam" id="3.30.830.10:FF:000013">
    <property type="entry name" value="Mitochondrial presequence protease"/>
    <property type="match status" value="1"/>
</dbReference>
<keyword evidence="10" id="KW-0809">Transit peptide</keyword>
<dbReference type="FunFam" id="3.30.830.10:FF:000009">
    <property type="entry name" value="Presequence protease, mitochondrial"/>
    <property type="match status" value="1"/>
</dbReference>
<feature type="coiled-coil region" evidence="15">
    <location>
        <begin position="486"/>
        <end position="513"/>
    </location>
</feature>
<reference evidence="17" key="1">
    <citation type="submission" date="2025-08" db="UniProtKB">
        <authorList>
            <consortium name="Ensembl"/>
        </authorList>
    </citation>
    <scope>IDENTIFICATION</scope>
</reference>
<comment type="cofactor">
    <cofactor evidence="1">
        <name>Zn(2+)</name>
        <dbReference type="ChEBI" id="CHEBI:29105"/>
    </cofactor>
</comment>
<dbReference type="FunFam" id="3.30.830.10:FF:000020">
    <property type="entry name" value="Mitochondrial presequence protease"/>
    <property type="match status" value="1"/>
</dbReference>
<name>A0A671NIB2_9TELE</name>
<evidence type="ECO:0000256" key="14">
    <source>
        <dbReference type="ARBA" id="ARBA00032857"/>
    </source>
</evidence>
<evidence type="ECO:0000256" key="6">
    <source>
        <dbReference type="ARBA" id="ARBA00022670"/>
    </source>
</evidence>
<evidence type="ECO:0000256" key="4">
    <source>
        <dbReference type="ARBA" id="ARBA00011853"/>
    </source>
</evidence>
<dbReference type="Gene3D" id="3.30.830.10">
    <property type="entry name" value="Metalloenzyme, LuxS/M16 peptidase-like"/>
    <property type="match status" value="4"/>
</dbReference>
<evidence type="ECO:0000256" key="3">
    <source>
        <dbReference type="ARBA" id="ARBA00007575"/>
    </source>
</evidence>
<evidence type="ECO:0000313" key="18">
    <source>
        <dbReference type="Proteomes" id="UP000472260"/>
    </source>
</evidence>
<keyword evidence="6" id="KW-0645">Protease</keyword>
<dbReference type="SUPFAM" id="SSF63411">
    <property type="entry name" value="LuxS/MPP-like metallohydrolase"/>
    <property type="match status" value="4"/>
</dbReference>
<dbReference type="PANTHER" id="PTHR43016:SF13">
    <property type="entry name" value="PRESEQUENCE PROTEASE, MITOCHONDRIAL"/>
    <property type="match status" value="1"/>
</dbReference>
<dbReference type="InterPro" id="IPR007863">
    <property type="entry name" value="Peptidase_M16_C"/>
</dbReference>
<keyword evidence="12" id="KW-0496">Mitochondrion</keyword>
<dbReference type="InterPro" id="IPR011249">
    <property type="entry name" value="Metalloenz_LuxS/M16"/>
</dbReference>
<dbReference type="Pfam" id="PF05193">
    <property type="entry name" value="Peptidase_M16_C"/>
    <property type="match status" value="1"/>
</dbReference>
<evidence type="ECO:0000256" key="9">
    <source>
        <dbReference type="ARBA" id="ARBA00022833"/>
    </source>
</evidence>
<evidence type="ECO:0000256" key="13">
    <source>
        <dbReference type="ARBA" id="ARBA00023157"/>
    </source>
</evidence>
<evidence type="ECO:0000259" key="16">
    <source>
        <dbReference type="SMART" id="SM01264"/>
    </source>
</evidence>
<evidence type="ECO:0000256" key="11">
    <source>
        <dbReference type="ARBA" id="ARBA00023049"/>
    </source>
</evidence>
<dbReference type="GO" id="GO:0046872">
    <property type="term" value="F:metal ion binding"/>
    <property type="evidence" value="ECO:0007669"/>
    <property type="project" value="UniProtKB-KW"/>
</dbReference>
<evidence type="ECO:0000256" key="1">
    <source>
        <dbReference type="ARBA" id="ARBA00001947"/>
    </source>
</evidence>
<evidence type="ECO:0000256" key="10">
    <source>
        <dbReference type="ARBA" id="ARBA00022946"/>
    </source>
</evidence>
<comment type="similarity">
    <text evidence="3">Belongs to the peptidase M16 family. PreP subfamily.</text>
</comment>
<dbReference type="InterPro" id="IPR013578">
    <property type="entry name" value="Peptidase_M16C_assoc"/>
</dbReference>
<accession>A0A671NIB2</accession>
<comment type="subcellular location">
    <subcellularLocation>
        <location evidence="2">Mitochondrion matrix</location>
    </subcellularLocation>
</comment>
<keyword evidence="15" id="KW-0175">Coiled coil</keyword>
<feature type="domain" description="Peptidase M16C associated" evidence="16">
    <location>
        <begin position="482"/>
        <end position="729"/>
    </location>
</feature>
<evidence type="ECO:0000256" key="12">
    <source>
        <dbReference type="ARBA" id="ARBA00023128"/>
    </source>
</evidence>
<keyword evidence="9" id="KW-0862">Zinc</keyword>
<evidence type="ECO:0000256" key="15">
    <source>
        <dbReference type="SAM" id="Coils"/>
    </source>
</evidence>
<dbReference type="FunFam" id="3.30.830.10:FF:000011">
    <property type="entry name" value="Presequence protease, mitochondrial"/>
    <property type="match status" value="1"/>
</dbReference>
<dbReference type="InterPro" id="IPR055130">
    <property type="entry name" value="PreP_C"/>
</dbReference>
<evidence type="ECO:0000256" key="8">
    <source>
        <dbReference type="ARBA" id="ARBA00022801"/>
    </source>
</evidence>
<dbReference type="Pfam" id="PF08367">
    <property type="entry name" value="M16C_assoc"/>
    <property type="match status" value="1"/>
</dbReference>
<protein>
    <recommendedName>
        <fullName evidence="5">Presequence protease, mitochondrial</fullName>
    </recommendedName>
    <alternativeName>
        <fullName evidence="14">Pitrilysin metalloproteinase 1</fullName>
    </alternativeName>
</protein>
<keyword evidence="18" id="KW-1185">Reference proteome</keyword>
<sequence>MFRHCKVFITKLKNLSFQGSWRSRGSSAGERALQYTVGQKIHGFTVKEVTAVPDLFLTSVKLSHDATGAQYLHAARDDSNNLFSVQFRTTPMDSTGVTHILEHTVLCGSQRFPCRDPFFKMLNRSLSTFMNTSRTFYSVINSTSIGCEKDMLFFFRQEGWRLEHKTPTDPSSRLMFKGVVFNEMKGEFSDNERLYAQRLQNKLLPDHTYAVVSGGEPLAIPDLTWEQLKHFHATHYHPSNARFFTYGDLPLEQHLQQIEEEALSKFERTEPNTAVPSQTHWDKPRVDHVTCRPDALAPDPMKQNTLCMSYLLGDITDTFETFTLSLLSSLMISGPNSPFYKALIEPEIGSDFSSSVGFDGSTRQASFTIGLQGMAEADTETVKHIIAQSIDDIIATGFEEEQIEALLHKIEIQMKHQSTSFGLALASYIASCWNHDGDPVQLLKISENVSRFRQCLKENPRYLQDKVQHYFKDNTHRLTLTMSPDERFLEKQAEAEEQKLQQKIQNLSDADHKDIYEKGLQLLAVQSTTQDASCLPALKVSDIEPIIPYTPVQLGTAGGVPVQCCEQPTNGMVYFRAMCNLNSLPEDLKIYVPLFCSVITKLGCGELDYRQQAQRIELKTGGMSVSPQIIPDTDDLDLYEQGIILSSSCLDRNLPDMFQLWSDIFNSPHFDDEQHLRVLVMMSSQELSNGISYSGHMYAMTRAARTLVPTADLQETFGGMDQVKFMKSIAEMTDLTSVLRKLPWIKRHLLNPENMRCAVNATPQKMSDAAGEVERFMGNIAANRKERKPVRPTVVESVRSSSCIIFCTTLQQHSGLIDLYECVRTVPFSHADYASLCILARMMTAKFLHGEIREKGGAYGGGARMGGGGLFSFYSYRDPNSTQTLSAFRGGVEWARAGKFTQQDINEAKLSVFSAVDAPVAPSDKGLGCFLNGITDELKQRYRERLFAVTDKNLIDVAGRYLGVGQQTCGVAILGPENESIRKDPSWVVK</sequence>
<dbReference type="Ensembl" id="ENSSANT00000047343.1">
    <property type="protein sequence ID" value="ENSSANP00000044518.1"/>
    <property type="gene ID" value="ENSSANG00000021409.1"/>
</dbReference>
<evidence type="ECO:0000256" key="2">
    <source>
        <dbReference type="ARBA" id="ARBA00004305"/>
    </source>
</evidence>
<dbReference type="Proteomes" id="UP000472260">
    <property type="component" value="Unassembled WGS sequence"/>
</dbReference>
<organism evidence="17 18">
    <name type="scientific">Sinocyclocheilus anshuiensis</name>
    <dbReference type="NCBI Taxonomy" id="1608454"/>
    <lineage>
        <taxon>Eukaryota</taxon>
        <taxon>Metazoa</taxon>
        <taxon>Chordata</taxon>
        <taxon>Craniata</taxon>
        <taxon>Vertebrata</taxon>
        <taxon>Euteleostomi</taxon>
        <taxon>Actinopterygii</taxon>
        <taxon>Neopterygii</taxon>
        <taxon>Teleostei</taxon>
        <taxon>Ostariophysi</taxon>
        <taxon>Cypriniformes</taxon>
        <taxon>Cyprinidae</taxon>
        <taxon>Cyprininae</taxon>
        <taxon>Sinocyclocheilus</taxon>
    </lineage>
</organism>
<comment type="subunit">
    <text evidence="4">Monomer and homodimer; homodimerization is induced by binding of the substrate.</text>
</comment>
<gene>
    <name evidence="17" type="primary">LOC107679400</name>
</gene>
<dbReference type="GO" id="GO:0004222">
    <property type="term" value="F:metalloendopeptidase activity"/>
    <property type="evidence" value="ECO:0007669"/>
    <property type="project" value="TreeGrafter"/>
</dbReference>
<evidence type="ECO:0000256" key="5">
    <source>
        <dbReference type="ARBA" id="ARBA00020167"/>
    </source>
</evidence>
<evidence type="ECO:0000256" key="7">
    <source>
        <dbReference type="ARBA" id="ARBA00022723"/>
    </source>
</evidence>